<reference evidence="1 2" key="1">
    <citation type="submission" date="2024-04" db="EMBL/GenBank/DDBJ databases">
        <title>Isolation of an actinomycete strain from pig manure.</title>
        <authorList>
            <person name="Gong T."/>
            <person name="Yu Z."/>
            <person name="An M."/>
            <person name="Wei C."/>
            <person name="Yang W."/>
            <person name="Liu L."/>
        </authorList>
    </citation>
    <scope>NUCLEOTIDE SEQUENCE [LARGE SCALE GENOMIC DNA]</scope>
    <source>
        <strain evidence="1 2">ZF39</strain>
    </source>
</reference>
<evidence type="ECO:0008006" key="3">
    <source>
        <dbReference type="Google" id="ProtNLM"/>
    </source>
</evidence>
<dbReference type="Proteomes" id="UP001442841">
    <property type="component" value="Chromosome"/>
</dbReference>
<evidence type="ECO:0000313" key="2">
    <source>
        <dbReference type="Proteomes" id="UP001442841"/>
    </source>
</evidence>
<gene>
    <name evidence="1" type="ORF">AADG42_14770</name>
</gene>
<protein>
    <recommendedName>
        <fullName evidence="3">DUF4262 domain-containing protein</fullName>
    </recommendedName>
</protein>
<dbReference type="EMBL" id="CP154795">
    <property type="protein sequence ID" value="XAN08511.1"/>
    <property type="molecule type" value="Genomic_DNA"/>
</dbReference>
<keyword evidence="2" id="KW-1185">Reference proteome</keyword>
<sequence>METFPDPGAALYAANRHYQRPREASVPAYQLTWDVDGAFPWDPGYPYPPTLQPRPGDYVE</sequence>
<proteinExistence type="predicted"/>
<name>A0ABZ3FVB6_9ACTN</name>
<organism evidence="1 2">
    <name type="scientific">Ammonicoccus fulvus</name>
    <dbReference type="NCBI Taxonomy" id="3138240"/>
    <lineage>
        <taxon>Bacteria</taxon>
        <taxon>Bacillati</taxon>
        <taxon>Actinomycetota</taxon>
        <taxon>Actinomycetes</taxon>
        <taxon>Propionibacteriales</taxon>
        <taxon>Propionibacteriaceae</taxon>
        <taxon>Ammonicoccus</taxon>
    </lineage>
</organism>
<evidence type="ECO:0000313" key="1">
    <source>
        <dbReference type="EMBL" id="XAN08511.1"/>
    </source>
</evidence>
<accession>A0ABZ3FVB6</accession>